<dbReference type="Gene3D" id="3.40.50.1980">
    <property type="entry name" value="Nitrogenase molybdenum iron protein domain"/>
    <property type="match status" value="2"/>
</dbReference>
<evidence type="ECO:0000256" key="2">
    <source>
        <dbReference type="ARBA" id="ARBA00010178"/>
    </source>
</evidence>
<comment type="similarity">
    <text evidence="2 6 7">Belongs to the histidinol dehydrogenase family.</text>
</comment>
<sequence>MLRIITEPWSARTELRRIRERFDDPEIREKESLVREIVDQVRLAGDRSLVDYTEKFYQQSLNLQQLKVSGSELDAAYQQVSQDLLNAIAVACEKMEAFHRQRLPKAWVQFPEDGTVRGKRYQPVNSVGIVVPDGKRAYLSLLLQQAIPAKIAGVKRIVMVSPADEDLRIHPAILVAAQSVGISEIYRVAGPQAIAALAYGTKTIAPVEMIAGIGDFYTNLAKKLVSDHVKIDYLSITSDLVIIADNQANPRQLALDLLAQAEQYSLAAAILLTTDKALALIVQEEVQKQLQVHPQRLLTEKAIAHYGLIVVVESLEKAIELSNLFAPTHLSLMIDEPWEKLSSVRQSGTILLGSTTPKAVADYLGCPVGVETFLDSATLIEYPADSFASIAHNLQILAQAEGFTATDGAIESRGRDGTEKN</sequence>
<accession>A0A0A1W1Y9</accession>
<dbReference type="AlphaFoldDB" id="A0A0A1W1Y9"/>
<evidence type="ECO:0000256" key="5">
    <source>
        <dbReference type="ARBA" id="ARBA00023002"/>
    </source>
</evidence>
<dbReference type="PANTHER" id="PTHR21256">
    <property type="entry name" value="HISTIDINOL DEHYDROGENASE HDH"/>
    <property type="match status" value="1"/>
</dbReference>
<name>A0A0A1W1Y9_MICAE</name>
<dbReference type="InterPro" id="IPR016161">
    <property type="entry name" value="Ald_DH/histidinol_DH"/>
</dbReference>
<dbReference type="Proteomes" id="UP000030321">
    <property type="component" value="Unassembled WGS sequence"/>
</dbReference>
<dbReference type="InterPro" id="IPR012131">
    <property type="entry name" value="Hstdl_DH"/>
</dbReference>
<organism evidence="8 9">
    <name type="scientific">Microcystis aeruginosa NIES-44</name>
    <dbReference type="NCBI Taxonomy" id="449439"/>
    <lineage>
        <taxon>Bacteria</taxon>
        <taxon>Bacillati</taxon>
        <taxon>Cyanobacteriota</taxon>
        <taxon>Cyanophyceae</taxon>
        <taxon>Oscillatoriophycideae</taxon>
        <taxon>Chroococcales</taxon>
        <taxon>Microcystaceae</taxon>
        <taxon>Microcystis</taxon>
    </lineage>
</organism>
<dbReference type="NCBIfam" id="TIGR00069">
    <property type="entry name" value="hisD"/>
    <property type="match status" value="1"/>
</dbReference>
<evidence type="ECO:0000313" key="8">
    <source>
        <dbReference type="EMBL" id="GAL95773.1"/>
    </source>
</evidence>
<dbReference type="EMBL" id="BBPA01000075">
    <property type="protein sequence ID" value="GAL95773.1"/>
    <property type="molecule type" value="Genomic_DNA"/>
</dbReference>
<comment type="cofactor">
    <cofactor evidence="1">
        <name>Zn(2+)</name>
        <dbReference type="ChEBI" id="CHEBI:29105"/>
    </cofactor>
</comment>
<dbReference type="GO" id="GO:0005829">
    <property type="term" value="C:cytosol"/>
    <property type="evidence" value="ECO:0007669"/>
    <property type="project" value="TreeGrafter"/>
</dbReference>
<dbReference type="FunFam" id="3.40.50.1980:FF:000001">
    <property type="entry name" value="Histidinol dehydrogenase"/>
    <property type="match status" value="1"/>
</dbReference>
<dbReference type="EC" id="1.1.1.23" evidence="8"/>
<reference evidence="9" key="1">
    <citation type="journal article" date="2015" name="Genome">
        <title>Whole Genome Sequence of the Non-Microcystin-Producing Microcystis aeruginosa Strain NIES-44.</title>
        <authorList>
            <person name="Okano K."/>
            <person name="Miyata N."/>
            <person name="Ozaki Y."/>
        </authorList>
    </citation>
    <scope>NUCLEOTIDE SEQUENCE [LARGE SCALE GENOMIC DNA]</scope>
    <source>
        <strain evidence="9">NIES-44</strain>
    </source>
</reference>
<dbReference type="SUPFAM" id="SSF53720">
    <property type="entry name" value="ALDH-like"/>
    <property type="match status" value="1"/>
</dbReference>
<evidence type="ECO:0000256" key="1">
    <source>
        <dbReference type="ARBA" id="ARBA00001947"/>
    </source>
</evidence>
<dbReference type="Pfam" id="PF00815">
    <property type="entry name" value="Histidinol_dh"/>
    <property type="match status" value="1"/>
</dbReference>
<keyword evidence="3" id="KW-0479">Metal-binding</keyword>
<dbReference type="PRINTS" id="PR00083">
    <property type="entry name" value="HOLDHDRGNASE"/>
</dbReference>
<evidence type="ECO:0000313" key="9">
    <source>
        <dbReference type="Proteomes" id="UP000030321"/>
    </source>
</evidence>
<dbReference type="PIRSF" id="PIRSF000099">
    <property type="entry name" value="Histidinol_dh"/>
    <property type="match status" value="1"/>
</dbReference>
<protein>
    <submittedName>
        <fullName evidence="8">Histidinol dehydrogenase</fullName>
        <ecNumber evidence="8">1.1.1.23</ecNumber>
    </submittedName>
</protein>
<dbReference type="Gene3D" id="1.20.5.1300">
    <property type="match status" value="1"/>
</dbReference>
<evidence type="ECO:0000256" key="7">
    <source>
        <dbReference type="RuleBase" id="RU004175"/>
    </source>
</evidence>
<proteinExistence type="inferred from homology"/>
<dbReference type="InterPro" id="IPR022695">
    <property type="entry name" value="Histidinol_DH_monofunct"/>
</dbReference>
<dbReference type="RefSeq" id="WP_045362688.1">
    <property type="nucleotide sequence ID" value="NZ_BBPA01000075.1"/>
</dbReference>
<dbReference type="CDD" id="cd06572">
    <property type="entry name" value="Histidinol_dh"/>
    <property type="match status" value="1"/>
</dbReference>
<dbReference type="GO" id="GO:0004399">
    <property type="term" value="F:histidinol dehydrogenase activity"/>
    <property type="evidence" value="ECO:0007669"/>
    <property type="project" value="UniProtKB-EC"/>
</dbReference>
<dbReference type="PANTHER" id="PTHR21256:SF2">
    <property type="entry name" value="HISTIDINE BIOSYNTHESIS TRIFUNCTIONAL PROTEIN"/>
    <property type="match status" value="1"/>
</dbReference>
<evidence type="ECO:0000256" key="4">
    <source>
        <dbReference type="ARBA" id="ARBA00022833"/>
    </source>
</evidence>
<dbReference type="GO" id="GO:0000105">
    <property type="term" value="P:L-histidine biosynthetic process"/>
    <property type="evidence" value="ECO:0007669"/>
    <property type="project" value="InterPro"/>
</dbReference>
<comment type="caution">
    <text evidence="8">The sequence shown here is derived from an EMBL/GenBank/DDBJ whole genome shotgun (WGS) entry which is preliminary data.</text>
</comment>
<dbReference type="GO" id="GO:0046872">
    <property type="term" value="F:metal ion binding"/>
    <property type="evidence" value="ECO:0007669"/>
    <property type="project" value="UniProtKB-KW"/>
</dbReference>
<dbReference type="GO" id="GO:0051287">
    <property type="term" value="F:NAD binding"/>
    <property type="evidence" value="ECO:0007669"/>
    <property type="project" value="InterPro"/>
</dbReference>
<keyword evidence="4" id="KW-0862">Zinc</keyword>
<gene>
    <name evidence="8" type="ORF">N44_04629</name>
</gene>
<evidence type="ECO:0000256" key="3">
    <source>
        <dbReference type="ARBA" id="ARBA00022723"/>
    </source>
</evidence>
<evidence type="ECO:0000256" key="6">
    <source>
        <dbReference type="PIRNR" id="PIRNR000099"/>
    </source>
</evidence>
<keyword evidence="5 6" id="KW-0560">Oxidoreductase</keyword>